<comment type="caution">
    <text evidence="1">The sequence shown here is derived from an EMBL/GenBank/DDBJ whole genome shotgun (WGS) entry which is preliminary data.</text>
</comment>
<gene>
    <name evidence="1" type="ORF">HKBW3S43_00695</name>
</gene>
<dbReference type="EMBL" id="BLSB01000031">
    <property type="protein sequence ID" value="GFP34903.1"/>
    <property type="molecule type" value="Genomic_DNA"/>
</dbReference>
<accession>A0A6V8PRU6</accession>
<reference evidence="1 2" key="1">
    <citation type="journal article" date="2020" name="Front. Microbiol.">
        <title>Single-cell genomics of novel Actinobacteria with the Wood-Ljungdahl pathway discovered in a serpentinizing system.</title>
        <authorList>
            <person name="Merino N."/>
            <person name="Kawai M."/>
            <person name="Boyd E.S."/>
            <person name="Colman D.R."/>
            <person name="McGlynn S.E."/>
            <person name="Nealson K.H."/>
            <person name="Kurokawa K."/>
            <person name="Hongoh Y."/>
        </authorList>
    </citation>
    <scope>NUCLEOTIDE SEQUENCE [LARGE SCALE GENOMIC DNA]</scope>
    <source>
        <strain evidence="1 2">S43</strain>
    </source>
</reference>
<evidence type="ECO:0000313" key="1">
    <source>
        <dbReference type="EMBL" id="GFP34903.1"/>
    </source>
</evidence>
<dbReference type="AlphaFoldDB" id="A0A6V8PRU6"/>
<sequence>AAQVRAVAEGGADAIIIEILWMRLPWRHYFLSGLSLESCP</sequence>
<proteinExistence type="predicted"/>
<dbReference type="Proteomes" id="UP000576480">
    <property type="component" value="Unassembled WGS sequence"/>
</dbReference>
<name>A0A6V8PRU6_9ACTN</name>
<feature type="non-terminal residue" evidence="1">
    <location>
        <position position="1"/>
    </location>
</feature>
<evidence type="ECO:0000313" key="2">
    <source>
        <dbReference type="Proteomes" id="UP000576480"/>
    </source>
</evidence>
<organism evidence="1 2">
    <name type="scientific">Candidatus Hakubella thermalkaliphila</name>
    <dbReference type="NCBI Taxonomy" id="2754717"/>
    <lineage>
        <taxon>Bacteria</taxon>
        <taxon>Bacillati</taxon>
        <taxon>Actinomycetota</taxon>
        <taxon>Actinomycetota incertae sedis</taxon>
        <taxon>Candidatus Hakubellales</taxon>
        <taxon>Candidatus Hakubellaceae</taxon>
        <taxon>Candidatus Hakubella</taxon>
    </lineage>
</organism>
<protein>
    <submittedName>
        <fullName evidence="1">Uncharacterized protein</fullName>
    </submittedName>
</protein>